<dbReference type="InterPro" id="IPR036188">
    <property type="entry name" value="FAD/NAD-bd_sf"/>
</dbReference>
<reference evidence="2 3" key="2">
    <citation type="submission" date="2020-06" db="EMBL/GenBank/DDBJ databases">
        <title>Antribacter stalactiti gen. nov., sp. nov., a new member of the family Nacardiaceae isolated from a cave.</title>
        <authorList>
            <person name="Kim I.S."/>
        </authorList>
    </citation>
    <scope>NUCLEOTIDE SEQUENCE [LARGE SCALE GENOMIC DNA]</scope>
    <source>
        <strain evidence="2 3">YC2-7</strain>
    </source>
</reference>
<dbReference type="GO" id="GO:0009063">
    <property type="term" value="P:amino acid catabolic process"/>
    <property type="evidence" value="ECO:0007669"/>
    <property type="project" value="TreeGrafter"/>
</dbReference>
<dbReference type="AlphaFoldDB" id="A0A848KSM8"/>
<organism evidence="2 3">
    <name type="scientific">Antrihabitans stalactiti</name>
    <dbReference type="NCBI Taxonomy" id="2584121"/>
    <lineage>
        <taxon>Bacteria</taxon>
        <taxon>Bacillati</taxon>
        <taxon>Actinomycetota</taxon>
        <taxon>Actinomycetes</taxon>
        <taxon>Mycobacteriales</taxon>
        <taxon>Nocardiaceae</taxon>
        <taxon>Antrihabitans</taxon>
    </lineage>
</organism>
<dbReference type="Proteomes" id="UP000535543">
    <property type="component" value="Unassembled WGS sequence"/>
</dbReference>
<evidence type="ECO:0000313" key="2">
    <source>
        <dbReference type="EMBL" id="NMN99240.1"/>
    </source>
</evidence>
<proteinExistence type="predicted"/>
<dbReference type="Gene3D" id="3.50.50.60">
    <property type="entry name" value="FAD/NAD(P)-binding domain"/>
    <property type="match status" value="2"/>
</dbReference>
<protein>
    <submittedName>
        <fullName evidence="2">FAD-dependent oxidoreductase</fullName>
    </submittedName>
</protein>
<dbReference type="EMBL" id="VCQU01000015">
    <property type="protein sequence ID" value="NMN99240.1"/>
    <property type="molecule type" value="Genomic_DNA"/>
</dbReference>
<accession>A0A848KSM8</accession>
<dbReference type="GO" id="GO:0001716">
    <property type="term" value="F:L-amino-acid oxidase activity"/>
    <property type="evidence" value="ECO:0007669"/>
    <property type="project" value="TreeGrafter"/>
</dbReference>
<dbReference type="SUPFAM" id="SSF51905">
    <property type="entry name" value="FAD/NAD(P)-binding domain"/>
    <property type="match status" value="1"/>
</dbReference>
<dbReference type="InterPro" id="IPR050281">
    <property type="entry name" value="Flavin_monoamine_oxidase"/>
</dbReference>
<evidence type="ECO:0000313" key="3">
    <source>
        <dbReference type="Proteomes" id="UP000535543"/>
    </source>
</evidence>
<keyword evidence="3" id="KW-1185">Reference proteome</keyword>
<evidence type="ECO:0000259" key="1">
    <source>
        <dbReference type="Pfam" id="PF01593"/>
    </source>
</evidence>
<dbReference type="InterPro" id="IPR002937">
    <property type="entry name" value="Amino_oxidase"/>
</dbReference>
<gene>
    <name evidence="2" type="ORF">FGL95_29880</name>
</gene>
<name>A0A848KSM8_9NOCA</name>
<comment type="caution">
    <text evidence="2">The sequence shown here is derived from an EMBL/GenBank/DDBJ whole genome shotgun (WGS) entry which is preliminary data.</text>
</comment>
<dbReference type="Pfam" id="PF01593">
    <property type="entry name" value="Amino_oxidase"/>
    <property type="match status" value="1"/>
</dbReference>
<sequence>MTDNGTIPAVRDPLPIAVVGGGITGLFCAYVLATKGRTVELFEASARPGGRIRSFRLSGEVLRECERDEAAGEPKAIAAKATLEDSKSLDDLDFCAEFGPMRVELDVQVLLKVLLKHLGITHAEPPEDAKGFRAAKLEPFPAFSSPSSPADPVYRLRPEEEGKNPLELLVLAISRAVVHLEFGLGSDKTVDPNVAKFRKKQRRLVKNLGIASAVQEPGQPVFEGWVKGLREYDYWAIQRYGQVAVAGEPAELFTLGFWNLMANYLSHNALTKIRDLGTFYHLLPENPNAAEWLTWWLRALSISDQLQGILGGMECIVESLLDKMGYEKRGAEYVKNDAQFANLSIHLSRTVKAIDVGARDLSLTLSTEGEGPEVRRFERAVLAVPKVALERIVSASPNLRDDSSGRRNEELSALLNSAFGFPMVKVFFVVRERWWEEAKRANWFATRFPTREVHYWKGRADKSTRGLVMLYTDRPASSFWANYVPPGEQTDVEELCPRGGNDDDYRRVLRARLKQRLVHYINDNNVPDITAGDIVWCGIMDWGREPYGAANHAWRPERKYWETMADLADINVRGTPDGPRIHVCGEAYSDYHGFIEGSLRSATYTLAQILYPVGKRHAIAVELPKMLKEVGGTPPQPRDGTRDGDYIEDLKAWIRNLERSRLRRS</sequence>
<dbReference type="RefSeq" id="WP_169594316.1">
    <property type="nucleotide sequence ID" value="NZ_VCQU01000015.1"/>
</dbReference>
<feature type="domain" description="Amine oxidase" evidence="1">
    <location>
        <begin position="308"/>
        <end position="604"/>
    </location>
</feature>
<dbReference type="Pfam" id="PF13450">
    <property type="entry name" value="NAD_binding_8"/>
    <property type="match status" value="1"/>
</dbReference>
<dbReference type="PANTHER" id="PTHR10742:SF342">
    <property type="entry name" value="AMINE OXIDASE"/>
    <property type="match status" value="1"/>
</dbReference>
<dbReference type="PANTHER" id="PTHR10742">
    <property type="entry name" value="FLAVIN MONOAMINE OXIDASE"/>
    <property type="match status" value="1"/>
</dbReference>
<reference evidence="2 3" key="1">
    <citation type="submission" date="2019-05" db="EMBL/GenBank/DDBJ databases">
        <authorList>
            <person name="Lee S.D."/>
        </authorList>
    </citation>
    <scope>NUCLEOTIDE SEQUENCE [LARGE SCALE GENOMIC DNA]</scope>
    <source>
        <strain evidence="2 3">YC2-7</strain>
    </source>
</reference>